<keyword evidence="4 5" id="KW-0653">Protein transport</keyword>
<evidence type="ECO:0000256" key="7">
    <source>
        <dbReference type="SAM" id="MobiDB-lite"/>
    </source>
</evidence>
<dbReference type="GO" id="GO:0051645">
    <property type="term" value="P:Golgi localization"/>
    <property type="evidence" value="ECO:0007669"/>
    <property type="project" value="TreeGrafter"/>
</dbReference>
<evidence type="ECO:0000313" key="9">
    <source>
        <dbReference type="EMBL" id="KAE9397293.1"/>
    </source>
</evidence>
<evidence type="ECO:0000313" key="10">
    <source>
        <dbReference type="Proteomes" id="UP000799118"/>
    </source>
</evidence>
<keyword evidence="10" id="KW-1185">Reference proteome</keyword>
<dbReference type="GO" id="GO:0000139">
    <property type="term" value="C:Golgi membrane"/>
    <property type="evidence" value="ECO:0007669"/>
    <property type="project" value="UniProtKB-SubCell"/>
</dbReference>
<dbReference type="CDD" id="cd09254">
    <property type="entry name" value="AP_delta-COPI_MHD"/>
    <property type="match status" value="1"/>
</dbReference>
<dbReference type="PANTHER" id="PTHR10121">
    <property type="entry name" value="COATOMER SUBUNIT DELTA"/>
    <property type="match status" value="1"/>
</dbReference>
<keyword evidence="5" id="KW-0968">Cytoplasmic vesicle</keyword>
<organism evidence="9 10">
    <name type="scientific">Gymnopus androsaceus JB14</name>
    <dbReference type="NCBI Taxonomy" id="1447944"/>
    <lineage>
        <taxon>Eukaryota</taxon>
        <taxon>Fungi</taxon>
        <taxon>Dikarya</taxon>
        <taxon>Basidiomycota</taxon>
        <taxon>Agaricomycotina</taxon>
        <taxon>Agaricomycetes</taxon>
        <taxon>Agaricomycetidae</taxon>
        <taxon>Agaricales</taxon>
        <taxon>Marasmiineae</taxon>
        <taxon>Omphalotaceae</taxon>
        <taxon>Gymnopus</taxon>
    </lineage>
</organism>
<dbReference type="OrthoDB" id="10266042at2759"/>
<evidence type="ECO:0000256" key="5">
    <source>
        <dbReference type="RuleBase" id="RU364018"/>
    </source>
</evidence>
<dbReference type="EMBL" id="ML769499">
    <property type="protein sequence ID" value="KAE9397293.1"/>
    <property type="molecule type" value="Genomic_DNA"/>
</dbReference>
<evidence type="ECO:0000256" key="4">
    <source>
        <dbReference type="ARBA" id="ARBA00022927"/>
    </source>
</evidence>
<evidence type="ECO:0000259" key="8">
    <source>
        <dbReference type="PROSITE" id="PS51072"/>
    </source>
</evidence>
<keyword evidence="2 5" id="KW-0813">Transport</keyword>
<feature type="domain" description="MHD" evidence="8">
    <location>
        <begin position="134"/>
        <end position="369"/>
    </location>
</feature>
<gene>
    <name evidence="9" type="ORF">BT96DRAFT_995891</name>
</gene>
<evidence type="ECO:0000256" key="2">
    <source>
        <dbReference type="ARBA" id="ARBA00022448"/>
    </source>
</evidence>
<reference evidence="9" key="1">
    <citation type="journal article" date="2019" name="Environ. Microbiol.">
        <title>Fungal ecological strategies reflected in gene transcription - a case study of two litter decomposers.</title>
        <authorList>
            <person name="Barbi F."/>
            <person name="Kohler A."/>
            <person name="Barry K."/>
            <person name="Baskaran P."/>
            <person name="Daum C."/>
            <person name="Fauchery L."/>
            <person name="Ihrmark K."/>
            <person name="Kuo A."/>
            <person name="LaButti K."/>
            <person name="Lipzen A."/>
            <person name="Morin E."/>
            <person name="Grigoriev I.V."/>
            <person name="Henrissat B."/>
            <person name="Lindahl B."/>
            <person name="Martin F."/>
        </authorList>
    </citation>
    <scope>NUCLEOTIDE SEQUENCE</scope>
    <source>
        <strain evidence="9">JB14</strain>
    </source>
</reference>
<evidence type="ECO:0000256" key="6">
    <source>
        <dbReference type="RuleBase" id="RU366052"/>
    </source>
</evidence>
<comment type="similarity">
    <text evidence="1 5">Belongs to the adaptor complexes medium subunit family. Delta-COP subfamily.</text>
</comment>
<dbReference type="InterPro" id="IPR028565">
    <property type="entry name" value="MHD"/>
</dbReference>
<keyword evidence="3 5" id="KW-0963">Cytoplasm</keyword>
<dbReference type="InterPro" id="IPR027059">
    <property type="entry name" value="Coatomer_dsu"/>
</dbReference>
<dbReference type="GO" id="GO:0030126">
    <property type="term" value="C:COPI vesicle coat"/>
    <property type="evidence" value="ECO:0007669"/>
    <property type="project" value="UniProtKB-UniRule"/>
</dbReference>
<proteinExistence type="inferred from homology"/>
<feature type="compositionally biased region" description="Basic and acidic residues" evidence="7">
    <location>
        <begin position="19"/>
        <end position="40"/>
    </location>
</feature>
<comment type="subcellular location">
    <subcellularLocation>
        <location evidence="5 6">Cytoplasm</location>
    </subcellularLocation>
    <subcellularLocation>
        <location evidence="5 6">Cytoplasmic vesicle</location>
        <location evidence="5 6">COPI-coated vesicle membrane</location>
        <topology evidence="5 6">Peripheral membrane protein</topology>
        <orientation evidence="5 6">Cytoplasmic side</orientation>
    </subcellularLocation>
    <subcellularLocation>
        <location evidence="5 6">Golgi apparatus membrane</location>
        <topology evidence="5 6">Peripheral membrane protein</topology>
        <orientation evidence="5 6">Cytoplasmic side</orientation>
    </subcellularLocation>
</comment>
<dbReference type="GO" id="GO:0015031">
    <property type="term" value="P:protein transport"/>
    <property type="evidence" value="ECO:0007669"/>
    <property type="project" value="UniProtKB-KW"/>
</dbReference>
<accession>A0A6A4HHE0</accession>
<keyword evidence="5" id="KW-0472">Membrane</keyword>
<dbReference type="PROSITE" id="PS51072">
    <property type="entry name" value="MHD"/>
    <property type="match status" value="1"/>
</dbReference>
<keyword evidence="5" id="KW-0931">ER-Golgi transport</keyword>
<comment type="subunit">
    <text evidence="5">Oligomeric complex that consists of at least the alpha, beta, beta', gamma, delta, epsilon and zeta subunits.</text>
</comment>
<evidence type="ECO:0000256" key="1">
    <source>
        <dbReference type="ARBA" id="ARBA00010516"/>
    </source>
</evidence>
<dbReference type="AlphaFoldDB" id="A0A6A4HHE0"/>
<dbReference type="GO" id="GO:0006890">
    <property type="term" value="P:retrograde vesicle-mediated transport, Golgi to endoplasmic reticulum"/>
    <property type="evidence" value="ECO:0007669"/>
    <property type="project" value="UniProtKB-UniRule"/>
</dbReference>
<dbReference type="GO" id="GO:0006888">
    <property type="term" value="P:endoplasmic reticulum to Golgi vesicle-mediated transport"/>
    <property type="evidence" value="ECO:0007669"/>
    <property type="project" value="TreeGrafter"/>
</dbReference>
<protein>
    <recommendedName>
        <fullName evidence="5">Coatomer subunit delta</fullName>
    </recommendedName>
</protein>
<sequence length="369" mass="40752">MESHEEKIQEIISRNKEAEAKEKLNRRAKQLEMQRREQQRRIASSGGGASGYLGGGMTSYSATQIRPLRTQYRRDHWINHILNALLSDETFSTPREELLLKQLPSLRTFLLLLLLLLRPLLRLCQLLARDEVYQKSVRIVIKEELSLSLLRGNGVQSEPKDYMNLLISDADLAHIEISLAQSLADFGNSLQFKQHPNVAKFAPGGGRVVVLRDPLRAFPVGQSLAVLKWRYAGTDESNVLLSSVWVSIEYELENESVALYDVVTSIPLPNGSYPTISSHTGDQSLAPPLTQSHGLQSLGIFVDSDTKSCSLIFNVSGDDAGAFFPVDVSFVGKGSLAGVNVASIVKTAGRNVETFSVDSLLTVDEYLVV</sequence>
<keyword evidence="5" id="KW-0333">Golgi apparatus</keyword>
<dbReference type="Proteomes" id="UP000799118">
    <property type="component" value="Unassembled WGS sequence"/>
</dbReference>
<feature type="region of interest" description="Disordered" evidence="7">
    <location>
        <begin position="19"/>
        <end position="50"/>
    </location>
</feature>
<name>A0A6A4HHE0_9AGAR</name>
<dbReference type="PANTHER" id="PTHR10121:SF0">
    <property type="entry name" value="COATOMER SUBUNIT DELTA"/>
    <property type="match status" value="1"/>
</dbReference>
<comment type="function">
    <text evidence="5">The coatomer is a cytosolic protein complex that binds to dilysine motifs and reversibly associates with Golgi non-clathrin-coated vesicles, which further mediate biosynthetic protein transport from the ER, via the Golgi up to the trans Golgi network. Coatomer complex is required for budding from Golgi membranes, and is essential for the retrograde Golgi-to-ER transport of dilysine-tagged proteins.</text>
</comment>
<evidence type="ECO:0000256" key="3">
    <source>
        <dbReference type="ARBA" id="ARBA00022490"/>
    </source>
</evidence>